<dbReference type="EMBL" id="GL348717">
    <property type="protein sequence ID" value="EFH52087.1"/>
    <property type="molecule type" value="Genomic_DNA"/>
</dbReference>
<dbReference type="Pfam" id="PF14392">
    <property type="entry name" value="zf-CCHC_4"/>
    <property type="match status" value="1"/>
</dbReference>
<dbReference type="PANTHER" id="PTHR31286">
    <property type="entry name" value="GLYCINE-RICH CELL WALL STRUCTURAL PROTEIN 1.8-LIKE"/>
    <property type="match status" value="1"/>
</dbReference>
<dbReference type="eggNOG" id="KOG1075">
    <property type="taxonomic scope" value="Eukaryota"/>
</dbReference>
<dbReference type="Proteomes" id="UP000008694">
    <property type="component" value="Unassembled WGS sequence"/>
</dbReference>
<feature type="domain" description="DUF4283" evidence="1">
    <location>
        <begin position="32"/>
        <end position="111"/>
    </location>
</feature>
<gene>
    <name evidence="3" type="ORF">ARALYDRAFT_665496</name>
</gene>
<dbReference type="HOGENOM" id="CLU_561836_0_0_1"/>
<evidence type="ECO:0000313" key="4">
    <source>
        <dbReference type="Proteomes" id="UP000008694"/>
    </source>
</evidence>
<dbReference type="AlphaFoldDB" id="D7LNB4"/>
<evidence type="ECO:0000259" key="1">
    <source>
        <dbReference type="Pfam" id="PF14111"/>
    </source>
</evidence>
<feature type="domain" description="Zinc knuckle CX2CX4HX4C" evidence="2">
    <location>
        <begin position="172"/>
        <end position="219"/>
    </location>
</feature>
<dbReference type="PANTHER" id="PTHR31286:SF178">
    <property type="entry name" value="DUF4283 DOMAIN-CONTAINING PROTEIN"/>
    <property type="match status" value="1"/>
</dbReference>
<dbReference type="Pfam" id="PF14111">
    <property type="entry name" value="DUF4283"/>
    <property type="match status" value="1"/>
</dbReference>
<accession>D7LNB4</accession>
<dbReference type="InterPro" id="IPR025558">
    <property type="entry name" value="DUF4283"/>
</dbReference>
<dbReference type="InterPro" id="IPR040256">
    <property type="entry name" value="At4g02000-like"/>
</dbReference>
<name>D7LNB4_ARALL</name>
<organism evidence="4">
    <name type="scientific">Arabidopsis lyrata subsp. lyrata</name>
    <name type="common">Lyre-leaved rock-cress</name>
    <dbReference type="NCBI Taxonomy" id="81972"/>
    <lineage>
        <taxon>Eukaryota</taxon>
        <taxon>Viridiplantae</taxon>
        <taxon>Streptophyta</taxon>
        <taxon>Embryophyta</taxon>
        <taxon>Tracheophyta</taxon>
        <taxon>Spermatophyta</taxon>
        <taxon>Magnoliopsida</taxon>
        <taxon>eudicotyledons</taxon>
        <taxon>Gunneridae</taxon>
        <taxon>Pentapetalae</taxon>
        <taxon>rosids</taxon>
        <taxon>malvids</taxon>
        <taxon>Brassicales</taxon>
        <taxon>Brassicaceae</taxon>
        <taxon>Camelineae</taxon>
        <taxon>Arabidopsis</taxon>
    </lineage>
</organism>
<proteinExistence type="predicted"/>
<protein>
    <submittedName>
        <fullName evidence="3">Predicted protein</fullName>
    </submittedName>
</protein>
<sequence>MSSAMDKAMMAMSLEEEDIPFDMPDLPEFSSCERNVLSLVGRTLNPDCQTMKHLIRDMPRKWQKIGRVRGIALSPEKFQFIFNSKHDLDEVLEKGVHTYNEWALAVERLVEHPPDSFLQFIHIWIQIWKLPINFYTTKAISSLADLIGQVKVVEFEPGKPQILPFVRVQVLFDVSRPLRRAKVVNLPHGGTTSVNFEYERIQKRCYECQCLTHERDSCPLFLRKKEAQAEVKGKGTSRVPVVKIPFLKQSDLLFGILEEHQVGINPLTGHQRIAPELIRIERIKKSVKEVESDPIMAKSYLKLEPPLVVAAVSTKSKGIVFSYENQAGAQSSQLAPSSSAPPVPSSFINAVGELNLVDQSRSQSLFDPKDFLCLAQPSQDISTVYRTGYFATSSSGNIQKKSKQRKIPSKFTRKLKQAASLVPMEAVNIEEGLSLGFLVQKRTKSVAAASERPILKLGTEIGQQIKRKAVEELSCPSNSPNPNKKR</sequence>
<reference evidence="4" key="1">
    <citation type="journal article" date="2011" name="Nat. Genet.">
        <title>The Arabidopsis lyrata genome sequence and the basis of rapid genome size change.</title>
        <authorList>
            <person name="Hu T.T."/>
            <person name="Pattyn P."/>
            <person name="Bakker E.G."/>
            <person name="Cao J."/>
            <person name="Cheng J.-F."/>
            <person name="Clark R.M."/>
            <person name="Fahlgren N."/>
            <person name="Fawcett J.A."/>
            <person name="Grimwood J."/>
            <person name="Gundlach H."/>
            <person name="Haberer G."/>
            <person name="Hollister J.D."/>
            <person name="Ossowski S."/>
            <person name="Ottilar R.P."/>
            <person name="Salamov A.A."/>
            <person name="Schneeberger K."/>
            <person name="Spannagl M."/>
            <person name="Wang X."/>
            <person name="Yang L."/>
            <person name="Nasrallah M.E."/>
            <person name="Bergelson J."/>
            <person name="Carrington J.C."/>
            <person name="Gaut B.S."/>
            <person name="Schmutz J."/>
            <person name="Mayer K.F.X."/>
            <person name="Van de Peer Y."/>
            <person name="Grigoriev I.V."/>
            <person name="Nordborg M."/>
            <person name="Weigel D."/>
            <person name="Guo Y.-L."/>
        </authorList>
    </citation>
    <scope>NUCLEOTIDE SEQUENCE [LARGE SCALE GENOMIC DNA]</scope>
    <source>
        <strain evidence="4">cv. MN47</strain>
    </source>
</reference>
<evidence type="ECO:0000313" key="3">
    <source>
        <dbReference type="EMBL" id="EFH52087.1"/>
    </source>
</evidence>
<dbReference type="InterPro" id="IPR025836">
    <property type="entry name" value="Zn_knuckle_CX2CX4HX4C"/>
</dbReference>
<evidence type="ECO:0000259" key="2">
    <source>
        <dbReference type="Pfam" id="PF14392"/>
    </source>
</evidence>
<dbReference type="Gramene" id="Al_scaffold_0005_1531">
    <property type="protein sequence ID" value="Al_scaffold_0005_1531"/>
    <property type="gene ID" value="Al_scaffold_0005_1531"/>
</dbReference>
<keyword evidence="4" id="KW-1185">Reference proteome</keyword>